<dbReference type="OrthoDB" id="9806837at2"/>
<comment type="similarity">
    <text evidence="3 7">Belongs to the IspD/TarI cytidylyltransferase family. IspD subfamily.</text>
</comment>
<accession>A0A1H3UIW6</accession>
<dbReference type="UniPathway" id="UPA00056">
    <property type="reaction ID" value="UER00093"/>
</dbReference>
<organism evidence="8 9">
    <name type="scientific">Evansella caseinilytica</name>
    <dbReference type="NCBI Taxonomy" id="1503961"/>
    <lineage>
        <taxon>Bacteria</taxon>
        <taxon>Bacillati</taxon>
        <taxon>Bacillota</taxon>
        <taxon>Bacilli</taxon>
        <taxon>Bacillales</taxon>
        <taxon>Bacillaceae</taxon>
        <taxon>Evansella</taxon>
    </lineage>
</organism>
<dbReference type="HAMAP" id="MF_00108">
    <property type="entry name" value="IspD"/>
    <property type="match status" value="1"/>
</dbReference>
<evidence type="ECO:0000256" key="4">
    <source>
        <dbReference type="ARBA" id="ARBA00022679"/>
    </source>
</evidence>
<evidence type="ECO:0000313" key="9">
    <source>
        <dbReference type="Proteomes" id="UP000198935"/>
    </source>
</evidence>
<dbReference type="InterPro" id="IPR050088">
    <property type="entry name" value="IspD/TarI_cytidylyltransf_bact"/>
</dbReference>
<comment type="function">
    <text evidence="7">Catalyzes the formation of 4-diphosphocytidyl-2-C-methyl-D-erythritol from CTP and 2-C-methyl-D-erythritol 4-phosphate (MEP).</text>
</comment>
<evidence type="ECO:0000313" key="8">
    <source>
        <dbReference type="EMBL" id="SDZ62314.1"/>
    </source>
</evidence>
<evidence type="ECO:0000256" key="3">
    <source>
        <dbReference type="ARBA" id="ARBA00009789"/>
    </source>
</evidence>
<dbReference type="FunFam" id="3.90.550.10:FF:000003">
    <property type="entry name" value="2-C-methyl-D-erythritol 4-phosphate cytidylyltransferase"/>
    <property type="match status" value="1"/>
</dbReference>
<gene>
    <name evidence="7" type="primary">ispD</name>
    <name evidence="8" type="ORF">SAMN05421736_12210</name>
</gene>
<dbReference type="PANTHER" id="PTHR32125">
    <property type="entry name" value="2-C-METHYL-D-ERYTHRITOL 4-PHOSPHATE CYTIDYLYLTRANSFERASE, CHLOROPLASTIC"/>
    <property type="match status" value="1"/>
</dbReference>
<evidence type="ECO:0000256" key="6">
    <source>
        <dbReference type="ARBA" id="ARBA00023229"/>
    </source>
</evidence>
<evidence type="ECO:0000256" key="2">
    <source>
        <dbReference type="ARBA" id="ARBA00004787"/>
    </source>
</evidence>
<protein>
    <recommendedName>
        <fullName evidence="7">2-C-methyl-D-erythritol 4-phosphate cytidylyltransferase</fullName>
        <ecNumber evidence="7">2.7.7.60</ecNumber>
    </recommendedName>
    <alternativeName>
        <fullName evidence="7">4-diphosphocytidyl-2C-methyl-D-erythritol synthase</fullName>
    </alternativeName>
    <alternativeName>
        <fullName evidence="7">MEP cytidylyltransferase</fullName>
        <shortName evidence="7">MCT</shortName>
    </alternativeName>
</protein>
<keyword evidence="4 7" id="KW-0808">Transferase</keyword>
<dbReference type="PANTHER" id="PTHR32125:SF4">
    <property type="entry name" value="2-C-METHYL-D-ERYTHRITOL 4-PHOSPHATE CYTIDYLYLTRANSFERASE, CHLOROPLASTIC"/>
    <property type="match status" value="1"/>
</dbReference>
<dbReference type="PROSITE" id="PS01295">
    <property type="entry name" value="ISPD"/>
    <property type="match status" value="1"/>
</dbReference>
<keyword evidence="6 7" id="KW-0414">Isoprene biosynthesis</keyword>
<feature type="site" description="Transition state stabilizer" evidence="7">
    <location>
        <position position="16"/>
    </location>
</feature>
<dbReference type="CDD" id="cd02516">
    <property type="entry name" value="CDP-ME_synthetase"/>
    <property type="match status" value="1"/>
</dbReference>
<dbReference type="Gene3D" id="3.90.550.10">
    <property type="entry name" value="Spore Coat Polysaccharide Biosynthesis Protein SpsA, Chain A"/>
    <property type="match status" value="1"/>
</dbReference>
<comment type="catalytic activity">
    <reaction evidence="1 7">
        <text>2-C-methyl-D-erythritol 4-phosphate + CTP + H(+) = 4-CDP-2-C-methyl-D-erythritol + diphosphate</text>
        <dbReference type="Rhea" id="RHEA:13429"/>
        <dbReference type="ChEBI" id="CHEBI:15378"/>
        <dbReference type="ChEBI" id="CHEBI:33019"/>
        <dbReference type="ChEBI" id="CHEBI:37563"/>
        <dbReference type="ChEBI" id="CHEBI:57823"/>
        <dbReference type="ChEBI" id="CHEBI:58262"/>
        <dbReference type="EC" id="2.7.7.60"/>
    </reaction>
</comment>
<evidence type="ECO:0000256" key="5">
    <source>
        <dbReference type="ARBA" id="ARBA00022695"/>
    </source>
</evidence>
<keyword evidence="5 7" id="KW-0548">Nucleotidyltransferase</keyword>
<dbReference type="Proteomes" id="UP000198935">
    <property type="component" value="Unassembled WGS sequence"/>
</dbReference>
<dbReference type="GO" id="GO:0050518">
    <property type="term" value="F:2-C-methyl-D-erythritol 4-phosphate cytidylyltransferase activity"/>
    <property type="evidence" value="ECO:0007669"/>
    <property type="project" value="UniProtKB-UniRule"/>
</dbReference>
<feature type="site" description="Transition state stabilizer" evidence="7">
    <location>
        <position position="23"/>
    </location>
</feature>
<keyword evidence="9" id="KW-1185">Reference proteome</keyword>
<dbReference type="EMBL" id="FNPI01000022">
    <property type="protein sequence ID" value="SDZ62314.1"/>
    <property type="molecule type" value="Genomic_DNA"/>
</dbReference>
<evidence type="ECO:0000256" key="7">
    <source>
        <dbReference type="HAMAP-Rule" id="MF_00108"/>
    </source>
</evidence>
<dbReference type="InterPro" id="IPR029044">
    <property type="entry name" value="Nucleotide-diphossugar_trans"/>
</dbReference>
<comment type="pathway">
    <text evidence="2 7">Isoprenoid biosynthesis; isopentenyl diphosphate biosynthesis via DXP pathway; isopentenyl diphosphate from 1-deoxy-D-xylulose 5-phosphate: step 2/6.</text>
</comment>
<reference evidence="9" key="1">
    <citation type="submission" date="2016-10" db="EMBL/GenBank/DDBJ databases">
        <authorList>
            <person name="Varghese N."/>
            <person name="Submissions S."/>
        </authorList>
    </citation>
    <scope>NUCLEOTIDE SEQUENCE [LARGE SCALE GENOMIC DNA]</scope>
    <source>
        <strain evidence="9">SP</strain>
    </source>
</reference>
<proteinExistence type="inferred from homology"/>
<dbReference type="SUPFAM" id="SSF53448">
    <property type="entry name" value="Nucleotide-diphospho-sugar transferases"/>
    <property type="match status" value="1"/>
</dbReference>
<dbReference type="STRING" id="1503961.SAMN05421736_12210"/>
<dbReference type="InterPro" id="IPR018294">
    <property type="entry name" value="ISPD_synthase_CS"/>
</dbReference>
<dbReference type="AlphaFoldDB" id="A0A1H3UIW6"/>
<dbReference type="EC" id="2.7.7.60" evidence="7"/>
<dbReference type="Pfam" id="PF01128">
    <property type="entry name" value="IspD"/>
    <property type="match status" value="1"/>
</dbReference>
<evidence type="ECO:0000256" key="1">
    <source>
        <dbReference type="ARBA" id="ARBA00001282"/>
    </source>
</evidence>
<dbReference type="GO" id="GO:0019288">
    <property type="term" value="P:isopentenyl diphosphate biosynthetic process, methylerythritol 4-phosphate pathway"/>
    <property type="evidence" value="ECO:0007669"/>
    <property type="project" value="UniProtKB-UniRule"/>
</dbReference>
<name>A0A1H3UIW6_9BACI</name>
<feature type="site" description="Positions MEP for the nucleophilic attack" evidence="7">
    <location>
        <position position="153"/>
    </location>
</feature>
<dbReference type="NCBIfam" id="TIGR00453">
    <property type="entry name" value="ispD"/>
    <property type="match status" value="1"/>
</dbReference>
<dbReference type="InterPro" id="IPR001228">
    <property type="entry name" value="IspD"/>
</dbReference>
<sequence>MEKYTVVIPAAGQGKRMNAGMNKQFICMDHIPLLIHTLRVFEEDLLCRSIVLVVNPDERNAVAELLQDYNIRKVGKLVRGGKERQQSVYEGLKAMEEGGIVLVHDGARPFIDHSIIHKLVRTAGTKGAATVATRVKDTIKQVEAGQVKATVDRSCLWAVQTPQAFRHTELLEAHRKAEIEGFEATDDASIIEFVGAPVYIVEGDYENIKITTPEDIVFGEAIISNRKEEQG</sequence>
<feature type="site" description="Positions MEP for the nucleophilic attack" evidence="7">
    <location>
        <position position="209"/>
    </location>
</feature>
<dbReference type="InterPro" id="IPR034683">
    <property type="entry name" value="IspD/TarI"/>
</dbReference>